<accession>A0ABY5XYY9</accession>
<evidence type="ECO:0000313" key="4">
    <source>
        <dbReference type="Proteomes" id="UP001058120"/>
    </source>
</evidence>
<dbReference type="RefSeq" id="WP_334314678.1">
    <property type="nucleotide sequence ID" value="NZ_CP065938.1"/>
</dbReference>
<feature type="compositionally biased region" description="Polar residues" evidence="1">
    <location>
        <begin position="163"/>
        <end position="179"/>
    </location>
</feature>
<dbReference type="PROSITE" id="PS51257">
    <property type="entry name" value="PROKAR_LIPOPROTEIN"/>
    <property type="match status" value="1"/>
</dbReference>
<keyword evidence="4" id="KW-1185">Reference proteome</keyword>
<name>A0ABY5XYY9_9BACT</name>
<dbReference type="HAMAP" id="MF_02066">
    <property type="entry name" value="CpoB"/>
    <property type="match status" value="1"/>
</dbReference>
<feature type="compositionally biased region" description="Low complexity" evidence="1">
    <location>
        <begin position="201"/>
        <end position="255"/>
    </location>
</feature>
<reference evidence="3" key="1">
    <citation type="submission" date="2020-12" db="EMBL/GenBank/DDBJ databases">
        <title>Taurinivorans muris gen. nov., sp. nov., fundamental and realized metabolic niche of a ubiquitous sulfidogenic bacterium in the murine intestine.</title>
        <authorList>
            <person name="Ye H."/>
            <person name="Hanson B.T."/>
            <person name="Loy A."/>
        </authorList>
    </citation>
    <scope>NUCLEOTIDE SEQUENCE</scope>
    <source>
        <strain evidence="3">LT0009</strain>
    </source>
</reference>
<dbReference type="Gene3D" id="1.25.40.10">
    <property type="entry name" value="Tetratricopeptide repeat domain"/>
    <property type="match status" value="1"/>
</dbReference>
<feature type="chain" id="PRO_5046997866" evidence="2">
    <location>
        <begin position="22"/>
        <end position="375"/>
    </location>
</feature>
<proteinExistence type="inferred from homology"/>
<dbReference type="InterPro" id="IPR034706">
    <property type="entry name" value="CpoB"/>
</dbReference>
<evidence type="ECO:0000256" key="2">
    <source>
        <dbReference type="SAM" id="SignalP"/>
    </source>
</evidence>
<evidence type="ECO:0000313" key="3">
    <source>
        <dbReference type="EMBL" id="UWX05114.1"/>
    </source>
</evidence>
<dbReference type="SUPFAM" id="SSF48452">
    <property type="entry name" value="TPR-like"/>
    <property type="match status" value="1"/>
</dbReference>
<protein>
    <submittedName>
        <fullName evidence="3">Tol-pal system protein YbgF</fullName>
    </submittedName>
</protein>
<dbReference type="Proteomes" id="UP001058120">
    <property type="component" value="Chromosome"/>
</dbReference>
<feature type="region of interest" description="Disordered" evidence="1">
    <location>
        <begin position="141"/>
        <end position="255"/>
    </location>
</feature>
<evidence type="ECO:0000256" key="1">
    <source>
        <dbReference type="SAM" id="MobiDB-lite"/>
    </source>
</evidence>
<dbReference type="InterPro" id="IPR019734">
    <property type="entry name" value="TPR_rpt"/>
</dbReference>
<dbReference type="Pfam" id="PF13174">
    <property type="entry name" value="TPR_6"/>
    <property type="match status" value="2"/>
</dbReference>
<dbReference type="InterPro" id="IPR011990">
    <property type="entry name" value="TPR-like_helical_dom_sf"/>
</dbReference>
<organism evidence="3 4">
    <name type="scientific">Taurinivorans muris</name>
    <dbReference type="NCBI Taxonomy" id="2787751"/>
    <lineage>
        <taxon>Bacteria</taxon>
        <taxon>Pseudomonadati</taxon>
        <taxon>Thermodesulfobacteriota</taxon>
        <taxon>Desulfovibrionia</taxon>
        <taxon>Desulfovibrionales</taxon>
        <taxon>Desulfovibrionaceae</taxon>
        <taxon>Taurinivorans</taxon>
    </lineage>
</organism>
<feature type="signal peptide" evidence="2">
    <location>
        <begin position="1"/>
        <end position="21"/>
    </location>
</feature>
<dbReference type="EMBL" id="CP065938">
    <property type="protein sequence ID" value="UWX05114.1"/>
    <property type="molecule type" value="Genomic_DNA"/>
</dbReference>
<sequence length="375" mass="41111">MKKFLYIMPVLLLSACSSVNTQQNQRLESIEEKVDALLVYNNKTYDIMVDNELRISELEKDAKVRGVPVPQKNITVDSLPSPHAVIKNEEPQPLPEQEASAVKNVGALTGQDLTSQDLANQPLTKAEEKNQLQVTENIVEAPKQEQAAETGKQIAASGKPQETAVQTATQPEQKANAGQNPAGKELKAETSAQASEKTVETIGQTAQAQQGTQSGTGQAVQAQQAQPVQNQTAPTVQAEANQPPTAAQTTDQPQTSRQLYDKAYNLYQKKQYAASEKVFDEFLAKYPQDVLAPNALYWKGETLYARAIYPQAIFSFKEVQTRYPKHPKTADSLLKTAMSYARLGDKENASLHYLVLIEDWPQSGAAQKARAMGAQ</sequence>
<dbReference type="NCBIfam" id="TIGR02795">
    <property type="entry name" value="tol_pal_ybgF"/>
    <property type="match status" value="1"/>
</dbReference>
<dbReference type="InterPro" id="IPR014162">
    <property type="entry name" value="CpoB_C"/>
</dbReference>
<keyword evidence="2" id="KW-0732">Signal</keyword>
<gene>
    <name evidence="3" type="primary">ybgF</name>
    <name evidence="3" type="ORF">JBF11_06450</name>
</gene>